<sequence length="208" mass="22962">MEGPEAHAHHHGHSGHRWLDIAAAGCAIVVSVISLFLAIHHGQVMKEMADANARMVTATSWPWVSTATGNMTGQGEFAITLSVMNKGVGPARIQGIEMRYGDKVIASAQELLKLCCGDPREAGRRDFVDITSTVNGEVLAPGERIEMLRVPREGSNREAWELLNKERFKVKTRVCYCSVFDECWITRPDASEVDKVQACPADWKKFQG</sequence>
<evidence type="ECO:0000256" key="1">
    <source>
        <dbReference type="SAM" id="Phobius"/>
    </source>
</evidence>
<gene>
    <name evidence="2" type="ORF">HNQ51_002232</name>
</gene>
<keyword evidence="1" id="KW-1133">Transmembrane helix</keyword>
<keyword evidence="1" id="KW-0812">Transmembrane</keyword>
<protein>
    <submittedName>
        <fullName evidence="2">Uncharacterized protein</fullName>
    </submittedName>
</protein>
<organism evidence="2 3">
    <name type="scientific">Inhella inkyongensis</name>
    <dbReference type="NCBI Taxonomy" id="392593"/>
    <lineage>
        <taxon>Bacteria</taxon>
        <taxon>Pseudomonadati</taxon>
        <taxon>Pseudomonadota</taxon>
        <taxon>Betaproteobacteria</taxon>
        <taxon>Burkholderiales</taxon>
        <taxon>Sphaerotilaceae</taxon>
        <taxon>Inhella</taxon>
    </lineage>
</organism>
<evidence type="ECO:0000313" key="3">
    <source>
        <dbReference type="Proteomes" id="UP000554837"/>
    </source>
</evidence>
<keyword evidence="1" id="KW-0472">Membrane</keyword>
<accession>A0A840S5D5</accession>
<reference evidence="2 3" key="1">
    <citation type="submission" date="2020-08" db="EMBL/GenBank/DDBJ databases">
        <title>Genomic Encyclopedia of Type Strains, Phase IV (KMG-IV): sequencing the most valuable type-strain genomes for metagenomic binning, comparative biology and taxonomic classification.</title>
        <authorList>
            <person name="Goeker M."/>
        </authorList>
    </citation>
    <scope>NUCLEOTIDE SEQUENCE [LARGE SCALE GENOMIC DNA]</scope>
    <source>
        <strain evidence="2 3">DSM 23958</strain>
    </source>
</reference>
<dbReference type="EMBL" id="JACHHO010000003">
    <property type="protein sequence ID" value="MBB5204913.1"/>
    <property type="molecule type" value="Genomic_DNA"/>
</dbReference>
<comment type="caution">
    <text evidence="2">The sequence shown here is derived from an EMBL/GenBank/DDBJ whole genome shotgun (WGS) entry which is preliminary data.</text>
</comment>
<evidence type="ECO:0000313" key="2">
    <source>
        <dbReference type="EMBL" id="MBB5204913.1"/>
    </source>
</evidence>
<dbReference type="Proteomes" id="UP000554837">
    <property type="component" value="Unassembled WGS sequence"/>
</dbReference>
<dbReference type="AlphaFoldDB" id="A0A840S5D5"/>
<keyword evidence="3" id="KW-1185">Reference proteome</keyword>
<feature type="transmembrane region" description="Helical" evidence="1">
    <location>
        <begin position="21"/>
        <end position="39"/>
    </location>
</feature>
<dbReference type="RefSeq" id="WP_138855053.1">
    <property type="nucleotide sequence ID" value="NZ_CP040709.1"/>
</dbReference>
<proteinExistence type="predicted"/>
<dbReference type="OrthoDB" id="1492993at2"/>
<name>A0A840S5D5_9BURK</name>